<feature type="signal peptide" evidence="2">
    <location>
        <begin position="1"/>
        <end position="21"/>
    </location>
</feature>
<reference evidence="3 4" key="1">
    <citation type="submission" date="2018-05" db="EMBL/GenBank/DDBJ databases">
        <title>Genome sequencing and assembly of the regulated plant pathogen Lachnellula willkommii and related sister species for the development of diagnostic species identification markers.</title>
        <authorList>
            <person name="Giroux E."/>
            <person name="Bilodeau G."/>
        </authorList>
    </citation>
    <scope>NUCLEOTIDE SEQUENCE [LARGE SCALE GENOMIC DNA]</scope>
    <source>
        <strain evidence="3 4">CBS 268.59</strain>
    </source>
</reference>
<dbReference type="SUPFAM" id="SSF52266">
    <property type="entry name" value="SGNH hydrolase"/>
    <property type="match status" value="1"/>
</dbReference>
<name>A0A8T9C175_9HELO</name>
<dbReference type="PANTHER" id="PTHR45648">
    <property type="entry name" value="GDSL LIPASE/ACYLHYDROLASE FAMILY PROTEIN (AFU_ORTHOLOGUE AFUA_4G14700)"/>
    <property type="match status" value="1"/>
</dbReference>
<comment type="caution">
    <text evidence="3">The sequence shown here is derived from an EMBL/GenBank/DDBJ whole genome shotgun (WGS) entry which is preliminary data.</text>
</comment>
<dbReference type="InterPro" id="IPR051058">
    <property type="entry name" value="GDSL_Est/Lipase"/>
</dbReference>
<keyword evidence="4" id="KW-1185">Reference proteome</keyword>
<protein>
    <submittedName>
        <fullName evidence="3">Acetylesterase</fullName>
    </submittedName>
</protein>
<dbReference type="AlphaFoldDB" id="A0A8T9C175"/>
<dbReference type="PANTHER" id="PTHR45648:SF22">
    <property type="entry name" value="GDSL LIPASE_ACYLHYDROLASE FAMILY PROTEIN (AFU_ORTHOLOGUE AFUA_4G14700)"/>
    <property type="match status" value="1"/>
</dbReference>
<keyword evidence="1" id="KW-0378">Hydrolase</keyword>
<dbReference type="InterPro" id="IPR036514">
    <property type="entry name" value="SGNH_hydro_sf"/>
</dbReference>
<organism evidence="3 4">
    <name type="scientific">Lachnellula suecica</name>
    <dbReference type="NCBI Taxonomy" id="602035"/>
    <lineage>
        <taxon>Eukaryota</taxon>
        <taxon>Fungi</taxon>
        <taxon>Dikarya</taxon>
        <taxon>Ascomycota</taxon>
        <taxon>Pezizomycotina</taxon>
        <taxon>Leotiomycetes</taxon>
        <taxon>Helotiales</taxon>
        <taxon>Lachnaceae</taxon>
        <taxon>Lachnellula</taxon>
    </lineage>
</organism>
<proteinExistence type="predicted"/>
<dbReference type="Gene3D" id="3.40.50.1110">
    <property type="entry name" value="SGNH hydrolase"/>
    <property type="match status" value="1"/>
</dbReference>
<evidence type="ECO:0000313" key="3">
    <source>
        <dbReference type="EMBL" id="TVY75754.1"/>
    </source>
</evidence>
<keyword evidence="2" id="KW-0732">Signal</keyword>
<dbReference type="Proteomes" id="UP000469558">
    <property type="component" value="Unassembled WGS sequence"/>
</dbReference>
<dbReference type="CDD" id="cd01846">
    <property type="entry name" value="fatty_acyltransferase_like"/>
    <property type="match status" value="1"/>
</dbReference>
<dbReference type="GO" id="GO:0016788">
    <property type="term" value="F:hydrolase activity, acting on ester bonds"/>
    <property type="evidence" value="ECO:0007669"/>
    <property type="project" value="InterPro"/>
</dbReference>
<dbReference type="OrthoDB" id="1600564at2759"/>
<dbReference type="EMBL" id="QGMK01000958">
    <property type="protein sequence ID" value="TVY75754.1"/>
    <property type="molecule type" value="Genomic_DNA"/>
</dbReference>
<evidence type="ECO:0000256" key="1">
    <source>
        <dbReference type="ARBA" id="ARBA00022801"/>
    </source>
</evidence>
<dbReference type="Pfam" id="PF00657">
    <property type="entry name" value="Lipase_GDSL"/>
    <property type="match status" value="1"/>
</dbReference>
<sequence length="340" mass="36896">MSSTLSSILASALLVSGFAEAASLNSGRSSGPYFARDNDSTCAATSNWPGWSKVKYAFIFGDSYTQTGFETTGTQPTPTNPLGNPTYPGYTSSNGPNWVDYLTVEYNASKILTYNLAYGGATMNSTLVAPYEPTVSSIADQVVNEWLPTYASKPSTAPWSSDNTLFAIFDGINDIGNSYYNGVAATTTLNAQIFANFHDLVNKLYNAGARNFAFLNVPPVDRSPGTLVYNADAQAMEKADIAAWSTSLTNMTKTLKKEKPDANFFYVDANALFTEVLDKPSSFPQTALYKNTTGYCVDYENCGIPVNEYFWLNTLHPTYPMHEVLAEGVAKVLKTGPNIC</sequence>
<evidence type="ECO:0000313" key="4">
    <source>
        <dbReference type="Proteomes" id="UP000469558"/>
    </source>
</evidence>
<dbReference type="InterPro" id="IPR001087">
    <property type="entry name" value="GDSL"/>
</dbReference>
<accession>A0A8T9C175</accession>
<feature type="chain" id="PRO_5035913532" evidence="2">
    <location>
        <begin position="22"/>
        <end position="340"/>
    </location>
</feature>
<gene>
    <name evidence="3" type="primary">aes1_3</name>
    <name evidence="3" type="ORF">LSUE1_G006874</name>
</gene>
<evidence type="ECO:0000256" key="2">
    <source>
        <dbReference type="SAM" id="SignalP"/>
    </source>
</evidence>